<name>A0AAD5JYY4_9FUNG</name>
<organism evidence="4 5">
    <name type="scientific">Phascolomyces articulosus</name>
    <dbReference type="NCBI Taxonomy" id="60185"/>
    <lineage>
        <taxon>Eukaryota</taxon>
        <taxon>Fungi</taxon>
        <taxon>Fungi incertae sedis</taxon>
        <taxon>Mucoromycota</taxon>
        <taxon>Mucoromycotina</taxon>
        <taxon>Mucoromycetes</taxon>
        <taxon>Mucorales</taxon>
        <taxon>Lichtheimiaceae</taxon>
        <taxon>Phascolomyces</taxon>
    </lineage>
</organism>
<evidence type="ECO:0000256" key="2">
    <source>
        <dbReference type="ARBA" id="ARBA00022737"/>
    </source>
</evidence>
<dbReference type="GO" id="GO:0035591">
    <property type="term" value="F:signaling adaptor activity"/>
    <property type="evidence" value="ECO:0007669"/>
    <property type="project" value="TreeGrafter"/>
</dbReference>
<dbReference type="GO" id="GO:0061499">
    <property type="term" value="C:outer plaque of mitotic spindle pole body"/>
    <property type="evidence" value="ECO:0007669"/>
    <property type="project" value="TreeGrafter"/>
</dbReference>
<dbReference type="SMART" id="SM00364">
    <property type="entry name" value="LRR_BAC"/>
    <property type="match status" value="2"/>
</dbReference>
<dbReference type="AlphaFoldDB" id="A0AAD5JYY4"/>
<protein>
    <recommendedName>
        <fullName evidence="6">L domain-like protein</fullName>
    </recommendedName>
</protein>
<dbReference type="InterPro" id="IPR003591">
    <property type="entry name" value="Leu-rich_rpt_typical-subtyp"/>
</dbReference>
<dbReference type="Proteomes" id="UP001209540">
    <property type="component" value="Unassembled WGS sequence"/>
</dbReference>
<comment type="caution">
    <text evidence="4">The sequence shown here is derived from an EMBL/GenBank/DDBJ whole genome shotgun (WGS) entry which is preliminary data.</text>
</comment>
<proteinExistence type="predicted"/>
<dbReference type="Gene3D" id="3.80.10.10">
    <property type="entry name" value="Ribonuclease Inhibitor"/>
    <property type="match status" value="3"/>
</dbReference>
<feature type="region of interest" description="Disordered" evidence="3">
    <location>
        <begin position="1"/>
        <end position="79"/>
    </location>
</feature>
<gene>
    <name evidence="4" type="ORF">BDA99DRAFT_255506</name>
</gene>
<dbReference type="GO" id="GO:1902412">
    <property type="term" value="P:regulation of mitotic cytokinesis"/>
    <property type="evidence" value="ECO:0007669"/>
    <property type="project" value="TreeGrafter"/>
</dbReference>
<accession>A0AAD5JYY4</accession>
<feature type="compositionally biased region" description="Acidic residues" evidence="3">
    <location>
        <begin position="59"/>
        <end position="70"/>
    </location>
</feature>
<keyword evidence="2" id="KW-0677">Repeat</keyword>
<dbReference type="PANTHER" id="PTHR47566">
    <property type="match status" value="1"/>
</dbReference>
<evidence type="ECO:0000256" key="3">
    <source>
        <dbReference type="SAM" id="MobiDB-lite"/>
    </source>
</evidence>
<dbReference type="PANTHER" id="PTHR47566:SF1">
    <property type="entry name" value="PROTEIN NUD1"/>
    <property type="match status" value="1"/>
</dbReference>
<reference evidence="4" key="2">
    <citation type="submission" date="2023-02" db="EMBL/GenBank/DDBJ databases">
        <authorList>
            <consortium name="DOE Joint Genome Institute"/>
            <person name="Mondo S.J."/>
            <person name="Chang Y."/>
            <person name="Wang Y."/>
            <person name="Ahrendt S."/>
            <person name="Andreopoulos W."/>
            <person name="Barry K."/>
            <person name="Beard J."/>
            <person name="Benny G.L."/>
            <person name="Blankenship S."/>
            <person name="Bonito G."/>
            <person name="Cuomo C."/>
            <person name="Desiro A."/>
            <person name="Gervers K.A."/>
            <person name="Hundley H."/>
            <person name="Kuo A."/>
            <person name="LaButti K."/>
            <person name="Lang B.F."/>
            <person name="Lipzen A."/>
            <person name="O'Donnell K."/>
            <person name="Pangilinan J."/>
            <person name="Reynolds N."/>
            <person name="Sandor L."/>
            <person name="Smith M.W."/>
            <person name="Tsang A."/>
            <person name="Grigoriev I.V."/>
            <person name="Stajich J.E."/>
            <person name="Spatafora J.W."/>
        </authorList>
    </citation>
    <scope>NUCLEOTIDE SEQUENCE</scope>
    <source>
        <strain evidence="4">RSA 2281</strain>
    </source>
</reference>
<dbReference type="InterPro" id="IPR032675">
    <property type="entry name" value="LRR_dom_sf"/>
</dbReference>
<dbReference type="SUPFAM" id="SSF52058">
    <property type="entry name" value="L domain-like"/>
    <property type="match status" value="1"/>
</dbReference>
<evidence type="ECO:0000256" key="1">
    <source>
        <dbReference type="ARBA" id="ARBA00022614"/>
    </source>
</evidence>
<evidence type="ECO:0000313" key="4">
    <source>
        <dbReference type="EMBL" id="KAI9247474.1"/>
    </source>
</evidence>
<keyword evidence="5" id="KW-1185">Reference proteome</keyword>
<dbReference type="EMBL" id="JAIXMP010000042">
    <property type="protein sequence ID" value="KAI9247474.1"/>
    <property type="molecule type" value="Genomic_DNA"/>
</dbReference>
<dbReference type="GO" id="GO:0031028">
    <property type="term" value="P:septation initiation signaling"/>
    <property type="evidence" value="ECO:0007669"/>
    <property type="project" value="TreeGrafter"/>
</dbReference>
<evidence type="ECO:0008006" key="6">
    <source>
        <dbReference type="Google" id="ProtNLM"/>
    </source>
</evidence>
<dbReference type="InterPro" id="IPR052574">
    <property type="entry name" value="CDIRP"/>
</dbReference>
<dbReference type="Pfam" id="PF13855">
    <property type="entry name" value="LRR_8"/>
    <property type="match status" value="1"/>
</dbReference>
<dbReference type="InterPro" id="IPR025875">
    <property type="entry name" value="Leu-rich_rpt_4"/>
</dbReference>
<dbReference type="Pfam" id="PF12799">
    <property type="entry name" value="LRR_4"/>
    <property type="match status" value="2"/>
</dbReference>
<dbReference type="PROSITE" id="PS51450">
    <property type="entry name" value="LRR"/>
    <property type="match status" value="6"/>
</dbReference>
<feature type="compositionally biased region" description="Basic and acidic residues" evidence="3">
    <location>
        <begin position="1"/>
        <end position="26"/>
    </location>
</feature>
<dbReference type="SMART" id="SM00365">
    <property type="entry name" value="LRR_SD22"/>
    <property type="match status" value="5"/>
</dbReference>
<keyword evidence="1" id="KW-0433">Leucine-rich repeat</keyword>
<sequence>MLEARKQQEKKWRLETRERAEKERQLAMENQPQRTVTERRLDNDHNDDDGNTSSRSLSDEQDIWIQEEEPQQQNNQEERLHEEIENEIMENDNDDEQEKEDDAEEATRLLLNQLEYQDRETQDLMDPIFNAIHARFTFEPHIDTHQAIHHIVDHLLSIKPFDQWDTILALDLSDPRYHITKISDLDTLLPALTTLNVSNNAISDMPRLPPSLQTLKAKSNRITNITAFEHLHNLHYLDICNNAISSFEGITSLYHLRTLHAEYNKVASCRPFKRMKGLIHLNLRNNSITQLNFRKIKMDSLETLDLAYNRVECLEAIEGLTNLKVLNLDHNDIKWIQVNEPMEKLKVLRMSYNRLKTFDPTFFPDLRTLYLDDNQIQRIIGLSCTPRISSFSLRDQGGQQVNFNLQYLRGSRKMYLSGNSIVKELHRMEDFFTLEYLELCSIQLDQLPKDFARHVPNLGVLYLSHNYLQDVRPLRKLRHLQKLVLMDNKLDSEGDVIDAVRPLKRLRYLDLRQNPLSVKLYPPIKSIEQCKLLKNGISCFLANEYDETWTSRDAHFSQHMESQWHERRKVHRALFIKCQPLLQVLDNISITDEERTTADIIASELKHKQTLLQ</sequence>
<dbReference type="InterPro" id="IPR001611">
    <property type="entry name" value="Leu-rich_rpt"/>
</dbReference>
<reference evidence="4" key="1">
    <citation type="journal article" date="2022" name="IScience">
        <title>Evolution of zygomycete secretomes and the origins of terrestrial fungal ecologies.</title>
        <authorList>
            <person name="Chang Y."/>
            <person name="Wang Y."/>
            <person name="Mondo S."/>
            <person name="Ahrendt S."/>
            <person name="Andreopoulos W."/>
            <person name="Barry K."/>
            <person name="Beard J."/>
            <person name="Benny G.L."/>
            <person name="Blankenship S."/>
            <person name="Bonito G."/>
            <person name="Cuomo C."/>
            <person name="Desiro A."/>
            <person name="Gervers K.A."/>
            <person name="Hundley H."/>
            <person name="Kuo A."/>
            <person name="LaButti K."/>
            <person name="Lang B.F."/>
            <person name="Lipzen A."/>
            <person name="O'Donnell K."/>
            <person name="Pangilinan J."/>
            <person name="Reynolds N."/>
            <person name="Sandor L."/>
            <person name="Smith M.E."/>
            <person name="Tsang A."/>
            <person name="Grigoriev I.V."/>
            <person name="Stajich J.E."/>
            <person name="Spatafora J.W."/>
        </authorList>
    </citation>
    <scope>NUCLEOTIDE SEQUENCE</scope>
    <source>
        <strain evidence="4">RSA 2281</strain>
    </source>
</reference>
<evidence type="ECO:0000313" key="5">
    <source>
        <dbReference type="Proteomes" id="UP001209540"/>
    </source>
</evidence>
<dbReference type="SMART" id="SM00369">
    <property type="entry name" value="LRR_TYP"/>
    <property type="match status" value="7"/>
</dbReference>